<feature type="transmembrane region" description="Helical" evidence="7">
    <location>
        <begin position="91"/>
        <end position="117"/>
    </location>
</feature>
<keyword evidence="11" id="KW-1185">Reference proteome</keyword>
<evidence type="ECO:0000256" key="4">
    <source>
        <dbReference type="ARBA" id="ARBA00022692"/>
    </source>
</evidence>
<feature type="region of interest" description="Disordered" evidence="8">
    <location>
        <begin position="319"/>
        <end position="341"/>
    </location>
</feature>
<evidence type="ECO:0000259" key="9">
    <source>
        <dbReference type="PROSITE" id="PS50928"/>
    </source>
</evidence>
<dbReference type="InterPro" id="IPR035906">
    <property type="entry name" value="MetI-like_sf"/>
</dbReference>
<organism evidence="10 11">
    <name type="scientific">Barrientosiimonas endolithica</name>
    <dbReference type="NCBI Taxonomy" id="1535208"/>
    <lineage>
        <taxon>Bacteria</taxon>
        <taxon>Bacillati</taxon>
        <taxon>Actinomycetota</taxon>
        <taxon>Actinomycetes</taxon>
        <taxon>Micrococcales</taxon>
        <taxon>Dermacoccaceae</taxon>
        <taxon>Barrientosiimonas</taxon>
    </lineage>
</organism>
<dbReference type="InterPro" id="IPR000515">
    <property type="entry name" value="MetI-like"/>
</dbReference>
<feature type="domain" description="ABC transmembrane type-1" evidence="9">
    <location>
        <begin position="92"/>
        <end position="306"/>
    </location>
</feature>
<protein>
    <submittedName>
        <fullName evidence="10">Sugar ABC transporter permease</fullName>
    </submittedName>
</protein>
<feature type="region of interest" description="Disordered" evidence="8">
    <location>
        <begin position="1"/>
        <end position="26"/>
    </location>
</feature>
<reference evidence="11" key="1">
    <citation type="journal article" date="2019" name="Int. J. Syst. Evol. Microbiol.">
        <title>The Global Catalogue of Microorganisms (GCM) 10K type strain sequencing project: providing services to taxonomists for standard genome sequencing and annotation.</title>
        <authorList>
            <consortium name="The Broad Institute Genomics Platform"/>
            <consortium name="The Broad Institute Genome Sequencing Center for Infectious Disease"/>
            <person name="Wu L."/>
            <person name="Ma J."/>
        </authorList>
    </citation>
    <scope>NUCLEOTIDE SEQUENCE [LARGE SCALE GENOMIC DNA]</scope>
    <source>
        <strain evidence="11">NBRC 110608</strain>
    </source>
</reference>
<evidence type="ECO:0000313" key="11">
    <source>
        <dbReference type="Proteomes" id="UP001321421"/>
    </source>
</evidence>
<evidence type="ECO:0000256" key="2">
    <source>
        <dbReference type="ARBA" id="ARBA00022448"/>
    </source>
</evidence>
<accession>A0ABM8H837</accession>
<evidence type="ECO:0000256" key="6">
    <source>
        <dbReference type="ARBA" id="ARBA00023136"/>
    </source>
</evidence>
<dbReference type="EMBL" id="AP027735">
    <property type="protein sequence ID" value="BDZ57029.1"/>
    <property type="molecule type" value="Genomic_DNA"/>
</dbReference>
<dbReference type="Gene3D" id="1.10.3720.10">
    <property type="entry name" value="MetI-like"/>
    <property type="match status" value="1"/>
</dbReference>
<sequence length="341" mass="37926">MSTISTAVESPETDERKRRPGLSDRARGERNLGWKLAGPAFVIMLLVTLYPIAYAIYLSLFSYRLTDPEARRFVFLQNYTTALTDPLFWEAFVTTFIIVVVTLVIELVLGMAIAMLMHRVVIPRRTLRTVVLIPYAIITVVSAFSWLFAAQVGTGFFNHWLNAFTFGAFPLDYDWFGGRWSALTIICLSEIWKTTPFMSLLLLAGLAQVDSAMEEAAKVDGATWWQRFRKVVLPNMKAALMVAVLFRTLDAIRIYDNPQVMTGGANKTMTLSMLVANETINRVEIGIGSALAVILFVIVLIVAAIFVRGFKVDLTGGGSRRWRPNPAPRPATGCSSRPSSS</sequence>
<evidence type="ECO:0000256" key="1">
    <source>
        <dbReference type="ARBA" id="ARBA00004651"/>
    </source>
</evidence>
<dbReference type="RefSeq" id="WP_289232317.1">
    <property type="nucleotide sequence ID" value="NZ_AP027735.1"/>
</dbReference>
<feature type="transmembrane region" description="Helical" evidence="7">
    <location>
        <begin position="129"/>
        <end position="149"/>
    </location>
</feature>
<keyword evidence="6 7" id="KW-0472">Membrane</keyword>
<evidence type="ECO:0000256" key="5">
    <source>
        <dbReference type="ARBA" id="ARBA00022989"/>
    </source>
</evidence>
<keyword evidence="4 7" id="KW-0812">Transmembrane</keyword>
<evidence type="ECO:0000256" key="7">
    <source>
        <dbReference type="RuleBase" id="RU363032"/>
    </source>
</evidence>
<proteinExistence type="inferred from homology"/>
<dbReference type="SUPFAM" id="SSF161098">
    <property type="entry name" value="MetI-like"/>
    <property type="match status" value="1"/>
</dbReference>
<keyword evidence="5 7" id="KW-1133">Transmembrane helix</keyword>
<keyword evidence="2 7" id="KW-0813">Transport</keyword>
<evidence type="ECO:0000313" key="10">
    <source>
        <dbReference type="EMBL" id="BDZ57029.1"/>
    </source>
</evidence>
<dbReference type="Pfam" id="PF00528">
    <property type="entry name" value="BPD_transp_1"/>
    <property type="match status" value="1"/>
</dbReference>
<feature type="compositionally biased region" description="Basic and acidic residues" evidence="8">
    <location>
        <begin position="13"/>
        <end position="26"/>
    </location>
</feature>
<evidence type="ECO:0000256" key="3">
    <source>
        <dbReference type="ARBA" id="ARBA00022475"/>
    </source>
</evidence>
<feature type="transmembrane region" description="Helical" evidence="7">
    <location>
        <begin position="36"/>
        <end position="57"/>
    </location>
</feature>
<gene>
    <name evidence="10" type="ORF">GCM10025872_06860</name>
</gene>
<keyword evidence="3" id="KW-1003">Cell membrane</keyword>
<name>A0ABM8H837_9MICO</name>
<dbReference type="PANTHER" id="PTHR43005">
    <property type="entry name" value="BLR7065 PROTEIN"/>
    <property type="match status" value="1"/>
</dbReference>
<dbReference type="PROSITE" id="PS50928">
    <property type="entry name" value="ABC_TM1"/>
    <property type="match status" value="1"/>
</dbReference>
<dbReference type="PANTHER" id="PTHR43005:SF1">
    <property type="entry name" value="SPERMIDINE_PUTRESCINE TRANSPORT SYSTEM PERMEASE PROTEIN"/>
    <property type="match status" value="1"/>
</dbReference>
<comment type="similarity">
    <text evidence="7">Belongs to the binding-protein-dependent transport system permease family.</text>
</comment>
<comment type="subcellular location">
    <subcellularLocation>
        <location evidence="1 7">Cell membrane</location>
        <topology evidence="1 7">Multi-pass membrane protein</topology>
    </subcellularLocation>
</comment>
<dbReference type="Proteomes" id="UP001321421">
    <property type="component" value="Chromosome"/>
</dbReference>
<dbReference type="CDD" id="cd06261">
    <property type="entry name" value="TM_PBP2"/>
    <property type="match status" value="1"/>
</dbReference>
<evidence type="ECO:0000256" key="8">
    <source>
        <dbReference type="SAM" id="MobiDB-lite"/>
    </source>
</evidence>
<feature type="transmembrane region" description="Helical" evidence="7">
    <location>
        <begin position="285"/>
        <end position="307"/>
    </location>
</feature>